<evidence type="ECO:0000313" key="2">
    <source>
        <dbReference type="EMBL" id="KAK2583962.1"/>
    </source>
</evidence>
<name>A0AAD9RQD3_9HYME</name>
<feature type="compositionally biased region" description="Polar residues" evidence="1">
    <location>
        <begin position="47"/>
        <end position="66"/>
    </location>
</feature>
<reference evidence="2" key="2">
    <citation type="journal article" date="2023" name="Commun. Biol.">
        <title>Intrasexual cuticular hydrocarbon dimorphism in a wasp sheds light on hydrocarbon biosynthesis genes in Hymenoptera.</title>
        <authorList>
            <person name="Moris V.C."/>
            <person name="Podsiadlowski L."/>
            <person name="Martin S."/>
            <person name="Oeyen J.P."/>
            <person name="Donath A."/>
            <person name="Petersen M."/>
            <person name="Wilbrandt J."/>
            <person name="Misof B."/>
            <person name="Liedtke D."/>
            <person name="Thamm M."/>
            <person name="Scheiner R."/>
            <person name="Schmitt T."/>
            <person name="Niehuis O."/>
        </authorList>
    </citation>
    <scope>NUCLEOTIDE SEQUENCE</scope>
    <source>
        <strain evidence="2">GBR_01_08_01A</strain>
    </source>
</reference>
<evidence type="ECO:0000313" key="3">
    <source>
        <dbReference type="Proteomes" id="UP001258017"/>
    </source>
</evidence>
<dbReference type="AlphaFoldDB" id="A0AAD9RQD3"/>
<dbReference type="EMBL" id="JAIFRP010000026">
    <property type="protein sequence ID" value="KAK2583962.1"/>
    <property type="molecule type" value="Genomic_DNA"/>
</dbReference>
<protein>
    <submittedName>
        <fullName evidence="2">Uncharacterized protein</fullName>
    </submittedName>
</protein>
<reference evidence="2" key="1">
    <citation type="submission" date="2021-08" db="EMBL/GenBank/DDBJ databases">
        <authorList>
            <person name="Misof B."/>
            <person name="Oliver O."/>
            <person name="Podsiadlowski L."/>
            <person name="Donath A."/>
            <person name="Peters R."/>
            <person name="Mayer C."/>
            <person name="Rust J."/>
            <person name="Gunkel S."/>
            <person name="Lesny P."/>
            <person name="Martin S."/>
            <person name="Oeyen J.P."/>
            <person name="Petersen M."/>
            <person name="Panagiotis P."/>
            <person name="Wilbrandt J."/>
            <person name="Tanja T."/>
        </authorList>
    </citation>
    <scope>NUCLEOTIDE SEQUENCE</scope>
    <source>
        <strain evidence="2">GBR_01_08_01A</strain>
        <tissue evidence="2">Thorax + abdomen</tissue>
    </source>
</reference>
<sequence length="124" mass="14312">MESYRTVVVQTDKTEGTRTIVIQTGQTGKWTRENRIGKVVLTNPSFRSVTESSQNKQPARFTQTPKQKLKTHRGTMTATTEITQSKRTKRMIELFGDDDEIKLTEGVKRARRWLEKKKKGTELI</sequence>
<organism evidence="2 3">
    <name type="scientific">Odynerus spinipes</name>
    <dbReference type="NCBI Taxonomy" id="1348599"/>
    <lineage>
        <taxon>Eukaryota</taxon>
        <taxon>Metazoa</taxon>
        <taxon>Ecdysozoa</taxon>
        <taxon>Arthropoda</taxon>
        <taxon>Hexapoda</taxon>
        <taxon>Insecta</taxon>
        <taxon>Pterygota</taxon>
        <taxon>Neoptera</taxon>
        <taxon>Endopterygota</taxon>
        <taxon>Hymenoptera</taxon>
        <taxon>Apocrita</taxon>
        <taxon>Aculeata</taxon>
        <taxon>Vespoidea</taxon>
        <taxon>Vespidae</taxon>
        <taxon>Eumeninae</taxon>
        <taxon>Odynerus</taxon>
    </lineage>
</organism>
<feature type="region of interest" description="Disordered" evidence="1">
    <location>
        <begin position="47"/>
        <end position="77"/>
    </location>
</feature>
<gene>
    <name evidence="2" type="ORF">KPH14_006426</name>
</gene>
<keyword evidence="3" id="KW-1185">Reference proteome</keyword>
<accession>A0AAD9RQD3</accession>
<comment type="caution">
    <text evidence="2">The sequence shown here is derived from an EMBL/GenBank/DDBJ whole genome shotgun (WGS) entry which is preliminary data.</text>
</comment>
<dbReference type="Proteomes" id="UP001258017">
    <property type="component" value="Unassembled WGS sequence"/>
</dbReference>
<evidence type="ECO:0000256" key="1">
    <source>
        <dbReference type="SAM" id="MobiDB-lite"/>
    </source>
</evidence>
<proteinExistence type="predicted"/>